<gene>
    <name evidence="11" type="primary">ARG8</name>
    <name evidence="11" type="ORF">EHS24_003365</name>
</gene>
<evidence type="ECO:0000256" key="7">
    <source>
        <dbReference type="ARBA" id="ARBA00022605"/>
    </source>
</evidence>
<dbReference type="SUPFAM" id="SSF53383">
    <property type="entry name" value="PLP-dependent transferases"/>
    <property type="match status" value="1"/>
</dbReference>
<dbReference type="InterPro" id="IPR049704">
    <property type="entry name" value="Aminotrans_3_PPA_site"/>
</dbReference>
<dbReference type="RefSeq" id="XP_028472549.1">
    <property type="nucleotide sequence ID" value="XM_028619053.1"/>
</dbReference>
<evidence type="ECO:0000256" key="10">
    <source>
        <dbReference type="RuleBase" id="RU003560"/>
    </source>
</evidence>
<dbReference type="EMBL" id="RSCE01000016">
    <property type="protein sequence ID" value="RSH77402.1"/>
    <property type="molecule type" value="Genomic_DNA"/>
</dbReference>
<evidence type="ECO:0000256" key="8">
    <source>
        <dbReference type="ARBA" id="ARBA00022679"/>
    </source>
</evidence>
<keyword evidence="9 10" id="KW-0663">Pyridoxal phosphate</keyword>
<dbReference type="PIRSF" id="PIRSF000521">
    <property type="entry name" value="Transaminase_4ab_Lys_Orn"/>
    <property type="match status" value="1"/>
</dbReference>
<comment type="caution">
    <text evidence="11">The sequence shown here is derived from an EMBL/GenBank/DDBJ whole genome shotgun (WGS) entry which is preliminary data.</text>
</comment>
<evidence type="ECO:0000256" key="6">
    <source>
        <dbReference type="ARBA" id="ARBA00022576"/>
    </source>
</evidence>
<dbReference type="InterPro" id="IPR004636">
    <property type="entry name" value="AcOrn/SuccOrn_fam"/>
</dbReference>
<dbReference type="Gene3D" id="3.40.640.10">
    <property type="entry name" value="Type I PLP-dependent aspartate aminotransferase-like (Major domain)"/>
    <property type="match status" value="1"/>
</dbReference>
<dbReference type="PROSITE" id="PS00600">
    <property type="entry name" value="AA_TRANSFER_CLASS_3"/>
    <property type="match status" value="1"/>
</dbReference>
<protein>
    <recommendedName>
        <fullName evidence="5">acetylornithine transaminase</fullName>
        <ecNumber evidence="5">2.6.1.11</ecNumber>
    </recommendedName>
</protein>
<dbReference type="PANTHER" id="PTHR11986">
    <property type="entry name" value="AMINOTRANSFERASE CLASS III"/>
    <property type="match status" value="1"/>
</dbReference>
<dbReference type="UniPathway" id="UPA00068">
    <property type="reaction ID" value="UER00109"/>
</dbReference>
<keyword evidence="12" id="KW-1185">Reference proteome</keyword>
<dbReference type="FunFam" id="3.40.640.10:FF:000004">
    <property type="entry name" value="Acetylornithine aminotransferase"/>
    <property type="match status" value="1"/>
</dbReference>
<organism evidence="11 12">
    <name type="scientific">Apiotrichum porosum</name>
    <dbReference type="NCBI Taxonomy" id="105984"/>
    <lineage>
        <taxon>Eukaryota</taxon>
        <taxon>Fungi</taxon>
        <taxon>Dikarya</taxon>
        <taxon>Basidiomycota</taxon>
        <taxon>Agaricomycotina</taxon>
        <taxon>Tremellomycetes</taxon>
        <taxon>Trichosporonales</taxon>
        <taxon>Trichosporonaceae</taxon>
        <taxon>Apiotrichum</taxon>
    </lineage>
</organism>
<dbReference type="Pfam" id="PF00202">
    <property type="entry name" value="Aminotran_3"/>
    <property type="match status" value="1"/>
</dbReference>
<dbReference type="NCBIfam" id="NF002325">
    <property type="entry name" value="PRK01278.1"/>
    <property type="match status" value="1"/>
</dbReference>
<dbReference type="Proteomes" id="UP000279236">
    <property type="component" value="Unassembled WGS sequence"/>
</dbReference>
<dbReference type="InterPro" id="IPR015421">
    <property type="entry name" value="PyrdxlP-dep_Trfase_major"/>
</dbReference>
<dbReference type="EC" id="2.6.1.11" evidence="5"/>
<dbReference type="NCBIfam" id="TIGR00707">
    <property type="entry name" value="argD"/>
    <property type="match status" value="1"/>
</dbReference>
<dbReference type="InterPro" id="IPR015422">
    <property type="entry name" value="PyrdxlP-dep_Trfase_small"/>
</dbReference>
<dbReference type="AlphaFoldDB" id="A0A427XEZ6"/>
<dbReference type="Gene3D" id="3.90.1150.10">
    <property type="entry name" value="Aspartate Aminotransferase, domain 1"/>
    <property type="match status" value="1"/>
</dbReference>
<keyword evidence="7" id="KW-0028">Amino-acid biosynthesis</keyword>
<dbReference type="GeneID" id="39587908"/>
<comment type="cofactor">
    <cofactor evidence="1">
        <name>pyridoxal 5'-phosphate</name>
        <dbReference type="ChEBI" id="CHEBI:597326"/>
    </cofactor>
</comment>
<evidence type="ECO:0000256" key="1">
    <source>
        <dbReference type="ARBA" id="ARBA00001933"/>
    </source>
</evidence>
<evidence type="ECO:0000256" key="5">
    <source>
        <dbReference type="ARBA" id="ARBA00012919"/>
    </source>
</evidence>
<evidence type="ECO:0000256" key="9">
    <source>
        <dbReference type="ARBA" id="ARBA00022898"/>
    </source>
</evidence>
<dbReference type="InterPro" id="IPR005814">
    <property type="entry name" value="Aminotrans_3"/>
</dbReference>
<dbReference type="GO" id="GO:0006526">
    <property type="term" value="P:L-arginine biosynthetic process"/>
    <property type="evidence" value="ECO:0007669"/>
    <property type="project" value="UniProtKB-UniPathway"/>
</dbReference>
<proteinExistence type="inferred from homology"/>
<keyword evidence="6 11" id="KW-0032">Aminotransferase</keyword>
<evidence type="ECO:0000313" key="11">
    <source>
        <dbReference type="EMBL" id="RSH77402.1"/>
    </source>
</evidence>
<dbReference type="GO" id="GO:0042802">
    <property type="term" value="F:identical protein binding"/>
    <property type="evidence" value="ECO:0007669"/>
    <property type="project" value="TreeGrafter"/>
</dbReference>
<dbReference type="GO" id="GO:0030170">
    <property type="term" value="F:pyridoxal phosphate binding"/>
    <property type="evidence" value="ECO:0007669"/>
    <property type="project" value="InterPro"/>
</dbReference>
<dbReference type="CDD" id="cd00610">
    <property type="entry name" value="OAT_like"/>
    <property type="match status" value="1"/>
</dbReference>
<evidence type="ECO:0000256" key="4">
    <source>
        <dbReference type="ARBA" id="ARBA00008954"/>
    </source>
</evidence>
<dbReference type="InterPro" id="IPR050103">
    <property type="entry name" value="Class-III_PLP-dep_AT"/>
</dbReference>
<dbReference type="InterPro" id="IPR015424">
    <property type="entry name" value="PyrdxlP-dep_Trfase"/>
</dbReference>
<reference evidence="11 12" key="1">
    <citation type="submission" date="2018-11" db="EMBL/GenBank/DDBJ databases">
        <title>Genome sequence of Apiotrichum porosum DSM 27194.</title>
        <authorList>
            <person name="Aliyu H."/>
            <person name="Gorte O."/>
            <person name="Ochsenreither K."/>
        </authorList>
    </citation>
    <scope>NUCLEOTIDE SEQUENCE [LARGE SCALE GENOMIC DNA]</scope>
    <source>
        <strain evidence="11 12">DSM 27194</strain>
    </source>
</reference>
<evidence type="ECO:0000256" key="2">
    <source>
        <dbReference type="ARBA" id="ARBA00004173"/>
    </source>
</evidence>
<comment type="pathway">
    <text evidence="3">Amino-acid biosynthesis; L-arginine biosynthesis; N(2)-acetyl-L-ornithine from L-glutamate: step 4/4.</text>
</comment>
<comment type="subcellular location">
    <subcellularLocation>
        <location evidence="2">Mitochondrion</location>
    </subcellularLocation>
</comment>
<evidence type="ECO:0000313" key="12">
    <source>
        <dbReference type="Proteomes" id="UP000279236"/>
    </source>
</evidence>
<evidence type="ECO:0000256" key="3">
    <source>
        <dbReference type="ARBA" id="ARBA00005024"/>
    </source>
</evidence>
<dbReference type="GO" id="GO:0003992">
    <property type="term" value="F:N2-acetyl-L-ornithine:2-oxoglutarate 5-aminotransferase activity"/>
    <property type="evidence" value="ECO:0007669"/>
    <property type="project" value="UniProtKB-EC"/>
</dbReference>
<name>A0A427XEZ6_9TREE</name>
<sequence>MSLSRVSRTLPRVARLARGYACTSGLTANTAYTAVTHPDNSAPEATQELIKEHSSYLLNTYARPQILFTKGKGANLTDSAGREYLDFSAGIAVTALGHSDAQLNAVQAAQAEKLSHVSNVYWNEHAGALAKDLVEGTRAAGGLGLAKSGGPGAKVFFSNSGTEANEGALKFARKYGKDVGGENKTGIVCFTNAFHGRSMGALSCTPNPKYQAPFAPLIPNVRVGEYNNADAAVIAELVNENTCGVIIEPVQGEGGVGTASVEFLTALAKRCREVNAVLIYDEIQCGLFRTGTMWAHSELPVEAQPDVVTMAKPLANGFPIGAILVRENVADVIGVGAHGTTFGGQPLACALGRHVLGRISAPEFGAHLADSAAHLDTLIARLPKLFPQFIKEETRGRGLIRGIPFKNEKQPGEVVRMARERGVLLLTAGSDAVRLIPPLTITKEQCDQAVAVIESVLTVMDKEGKW</sequence>
<accession>A0A427XEZ6</accession>
<dbReference type="OrthoDB" id="10260828at2759"/>
<dbReference type="GO" id="GO:0005759">
    <property type="term" value="C:mitochondrial matrix"/>
    <property type="evidence" value="ECO:0007669"/>
    <property type="project" value="TreeGrafter"/>
</dbReference>
<dbReference type="PANTHER" id="PTHR11986:SF79">
    <property type="entry name" value="ACETYLORNITHINE AMINOTRANSFERASE, MITOCHONDRIAL"/>
    <property type="match status" value="1"/>
</dbReference>
<dbReference type="STRING" id="105984.A0A427XEZ6"/>
<keyword evidence="8 11" id="KW-0808">Transferase</keyword>
<comment type="similarity">
    <text evidence="4 10">Belongs to the class-III pyridoxal-phosphate-dependent aminotransferase family.</text>
</comment>